<evidence type="ECO:0000256" key="1">
    <source>
        <dbReference type="PROSITE-ProRule" id="PRU00339"/>
    </source>
</evidence>
<gene>
    <name evidence="2" type="ORF">BGI42_07915</name>
</gene>
<keyword evidence="1" id="KW-0802">TPR repeat</keyword>
<accession>A0A1D7XKG7</accession>
<protein>
    <recommendedName>
        <fullName evidence="4">Tetratricopeptide repeat protein</fullName>
    </recommendedName>
</protein>
<dbReference type="RefSeq" id="WP_069679811.1">
    <property type="nucleotide sequence ID" value="NZ_CP017253.2"/>
</dbReference>
<dbReference type="SMART" id="SM00028">
    <property type="entry name" value="TPR"/>
    <property type="match status" value="5"/>
</dbReference>
<dbReference type="Pfam" id="PF13431">
    <property type="entry name" value="TPR_17"/>
    <property type="match status" value="1"/>
</dbReference>
<dbReference type="STRING" id="394958.BGI42_07915"/>
<proteinExistence type="predicted"/>
<reference evidence="3" key="1">
    <citation type="submission" date="2016-09" db="EMBL/GenBank/DDBJ databases">
        <title>Genomics of Clostridium taeniosporum, an organism which forms endospores with ribbon-like appendages.</title>
        <authorList>
            <person name="Walker J.R."/>
        </authorList>
    </citation>
    <scope>NUCLEOTIDE SEQUENCE [LARGE SCALE GENOMIC DNA]</scope>
    <source>
        <strain evidence="3">1/k</strain>
    </source>
</reference>
<evidence type="ECO:0000313" key="3">
    <source>
        <dbReference type="Proteomes" id="UP000094652"/>
    </source>
</evidence>
<dbReference type="PANTHER" id="PTHR12558:SF13">
    <property type="entry name" value="CELL DIVISION CYCLE PROTEIN 27 HOMOLOG"/>
    <property type="match status" value="1"/>
</dbReference>
<dbReference type="KEGG" id="ctae:BGI42_07915"/>
<name>A0A1D7XKG7_9CLOT</name>
<dbReference type="Pfam" id="PF13174">
    <property type="entry name" value="TPR_6"/>
    <property type="match status" value="1"/>
</dbReference>
<feature type="repeat" description="TPR" evidence="1">
    <location>
        <begin position="32"/>
        <end position="65"/>
    </location>
</feature>
<dbReference type="Gene3D" id="1.25.40.10">
    <property type="entry name" value="Tetratricopeptide repeat domain"/>
    <property type="match status" value="2"/>
</dbReference>
<dbReference type="InterPro" id="IPR019734">
    <property type="entry name" value="TPR_rpt"/>
</dbReference>
<dbReference type="OrthoDB" id="1893695at2"/>
<keyword evidence="3" id="KW-1185">Reference proteome</keyword>
<dbReference type="Proteomes" id="UP000094652">
    <property type="component" value="Chromosome"/>
</dbReference>
<dbReference type="PANTHER" id="PTHR12558">
    <property type="entry name" value="CELL DIVISION CYCLE 16,23,27"/>
    <property type="match status" value="1"/>
</dbReference>
<dbReference type="AlphaFoldDB" id="A0A1D7XKG7"/>
<dbReference type="SUPFAM" id="SSF48452">
    <property type="entry name" value="TPR-like"/>
    <property type="match status" value="1"/>
</dbReference>
<sequence length="244" mass="28802">MKKNLKEKIDNFLKENKINITGGTIKTEEELSEVLNNIAMSDFKKGKFQKSLYFVEKAIEFNPKNYYALFIKGTIYRASRNFDEAIKCFEKYYELSKDSTSIMYIGFSYAELGDTDKALDYFRKGEQRFSDEEKNNYRMLMCAVYECIGNIYMNRENVLEFKECDKLSLNYKLAIKYYKMSIKIDKNNHLLLNKLAACYHHLDDEKRALYCYELASKVAPEIKEYKGAIEEMREQGIVSETIEF</sequence>
<dbReference type="EMBL" id="CP017253">
    <property type="protein sequence ID" value="AOR23660.1"/>
    <property type="molecule type" value="Genomic_DNA"/>
</dbReference>
<evidence type="ECO:0000313" key="2">
    <source>
        <dbReference type="EMBL" id="AOR23660.1"/>
    </source>
</evidence>
<evidence type="ECO:0008006" key="4">
    <source>
        <dbReference type="Google" id="ProtNLM"/>
    </source>
</evidence>
<dbReference type="InterPro" id="IPR011990">
    <property type="entry name" value="TPR-like_helical_dom_sf"/>
</dbReference>
<organism evidence="2 3">
    <name type="scientific">Clostridium taeniosporum</name>
    <dbReference type="NCBI Taxonomy" id="394958"/>
    <lineage>
        <taxon>Bacteria</taxon>
        <taxon>Bacillati</taxon>
        <taxon>Bacillota</taxon>
        <taxon>Clostridia</taxon>
        <taxon>Eubacteriales</taxon>
        <taxon>Clostridiaceae</taxon>
        <taxon>Clostridium</taxon>
    </lineage>
</organism>
<dbReference type="PROSITE" id="PS50005">
    <property type="entry name" value="TPR"/>
    <property type="match status" value="2"/>
</dbReference>
<feature type="repeat" description="TPR" evidence="1">
    <location>
        <begin position="66"/>
        <end position="99"/>
    </location>
</feature>